<feature type="transmembrane region" description="Helical" evidence="2">
    <location>
        <begin position="6"/>
        <end position="21"/>
    </location>
</feature>
<keyword evidence="2" id="KW-1133">Transmembrane helix</keyword>
<evidence type="ECO:0000256" key="1">
    <source>
        <dbReference type="SAM" id="MobiDB-lite"/>
    </source>
</evidence>
<organism evidence="3">
    <name type="scientific">Rhinella marina erythrocytic-like virus</name>
    <dbReference type="NCBI Taxonomy" id="2859906"/>
    <lineage>
        <taxon>Viruses</taxon>
        <taxon>Varidnaviria</taxon>
        <taxon>Bamfordvirae</taxon>
        <taxon>Nucleocytoviricota</taxon>
        <taxon>Megaviricetes</taxon>
        <taxon>Pimascovirales</taxon>
        <taxon>Pimascovirales incertae sedis</taxon>
        <taxon>Iridoviridae</taxon>
    </lineage>
</organism>
<protein>
    <submittedName>
        <fullName evidence="3">Uncharacterized protein</fullName>
    </submittedName>
</protein>
<keyword evidence="2" id="KW-0812">Transmembrane</keyword>
<proteinExistence type="predicted"/>
<sequence>MQTIHLFIIVFCIIGILYYVMRPFTASEIKPIDNNPKPEEKIPTHEEYDPEPQIIDNGQMSSTTFRGCLDNCHVLYPTFNDFRYGNCRECVEQCEATYLMQRQHHLRGYCDCANFKWDRDRGNEKCNYIVREGPTRGGRYYYE</sequence>
<keyword evidence="2" id="KW-0472">Membrane</keyword>
<reference evidence="3" key="1">
    <citation type="submission" date="2021-02" db="EMBL/GenBank/DDBJ databases">
        <title>Distinct virome patterns of the invasive cane toad (Rhinella marina) across its native and introduced ranges.</title>
        <authorList>
            <person name="Russo A.G."/>
            <person name="Harding E.F."/>
            <person name="Yan G.J."/>
            <person name="Selechnik D."/>
            <person name="Ducatez S."/>
            <person name="DeVore J.L."/>
            <person name="Zhou J."/>
            <person name="Sarma R.R."/>
            <person name="Lee Y.P."/>
            <person name="Richardson M.F."/>
            <person name="Shine R."/>
            <person name="Rollins L.A."/>
            <person name="White P.A."/>
        </authorList>
    </citation>
    <scope>NUCLEOTIDE SEQUENCE</scope>
</reference>
<dbReference type="EMBL" id="MW582930">
    <property type="protein sequence ID" value="QXT57798.1"/>
    <property type="molecule type" value="Genomic_DNA"/>
</dbReference>
<feature type="region of interest" description="Disordered" evidence="1">
    <location>
        <begin position="32"/>
        <end position="53"/>
    </location>
</feature>
<evidence type="ECO:0000256" key="2">
    <source>
        <dbReference type="SAM" id="Phobius"/>
    </source>
</evidence>
<evidence type="ECO:0000313" key="3">
    <source>
        <dbReference type="EMBL" id="QXT57798.1"/>
    </source>
</evidence>
<feature type="compositionally biased region" description="Basic and acidic residues" evidence="1">
    <location>
        <begin position="36"/>
        <end position="47"/>
    </location>
</feature>
<accession>A0A8F6UA96</accession>
<name>A0A8F6UA96_9VIRU</name>